<dbReference type="Proteomes" id="UP000585507">
    <property type="component" value="Unassembled WGS sequence"/>
</dbReference>
<comment type="caution">
    <text evidence="3">The sequence shown here is derived from an EMBL/GenBank/DDBJ whole genome shotgun (WGS) entry which is preliminary data.</text>
</comment>
<proteinExistence type="predicted"/>
<keyword evidence="4" id="KW-1185">Reference proteome</keyword>
<feature type="signal peptide" evidence="1">
    <location>
        <begin position="1"/>
        <end position="22"/>
    </location>
</feature>
<dbReference type="Pfam" id="PF08239">
    <property type="entry name" value="SH3_3"/>
    <property type="match status" value="1"/>
</dbReference>
<accession>A0A7W8U5Z4</accession>
<name>A0A7W8U5Z4_9HYPH</name>
<gene>
    <name evidence="3" type="ORF">GGD55_000038</name>
</gene>
<evidence type="ECO:0000259" key="2">
    <source>
        <dbReference type="Pfam" id="PF08239"/>
    </source>
</evidence>
<feature type="domain" description="SH3b" evidence="2">
    <location>
        <begin position="37"/>
        <end position="88"/>
    </location>
</feature>
<evidence type="ECO:0000313" key="4">
    <source>
        <dbReference type="Proteomes" id="UP000585507"/>
    </source>
</evidence>
<reference evidence="3 4" key="1">
    <citation type="submission" date="2020-08" db="EMBL/GenBank/DDBJ databases">
        <title>Genomic Encyclopedia of Type Strains, Phase IV (KMG-V): Genome sequencing to study the core and pangenomes of soil and plant-associated prokaryotes.</title>
        <authorList>
            <person name="Whitman W."/>
        </authorList>
    </citation>
    <scope>NUCLEOTIDE SEQUENCE [LARGE SCALE GENOMIC DNA]</scope>
    <source>
        <strain evidence="3 4">SEMIA 4084</strain>
    </source>
</reference>
<evidence type="ECO:0000256" key="1">
    <source>
        <dbReference type="SAM" id="SignalP"/>
    </source>
</evidence>
<dbReference type="InterPro" id="IPR003646">
    <property type="entry name" value="SH3-like_bac-type"/>
</dbReference>
<dbReference type="AlphaFoldDB" id="A0A7W8U5Z4"/>
<feature type="chain" id="PRO_5031556960" description="SH3b domain-containing protein" evidence="1">
    <location>
        <begin position="23"/>
        <end position="109"/>
    </location>
</feature>
<evidence type="ECO:0000313" key="3">
    <source>
        <dbReference type="EMBL" id="MBB5533377.1"/>
    </source>
</evidence>
<dbReference type="EMBL" id="JACHBK010000001">
    <property type="protein sequence ID" value="MBB5533377.1"/>
    <property type="molecule type" value="Genomic_DNA"/>
</dbReference>
<sequence>MRCKTIIAATVVGVFASGMVSAFGAKCVVADPTGTPLNVRAQPNGQILSTLDNGLSVEVIAETRTGGKRWVEVAANGETLGWVFGNFLDCSGRDDKLKSAPMHPRSAPQ</sequence>
<organism evidence="3 4">
    <name type="scientific">Rhizobium giardinii</name>
    <dbReference type="NCBI Taxonomy" id="56731"/>
    <lineage>
        <taxon>Bacteria</taxon>
        <taxon>Pseudomonadati</taxon>
        <taxon>Pseudomonadota</taxon>
        <taxon>Alphaproteobacteria</taxon>
        <taxon>Hyphomicrobiales</taxon>
        <taxon>Rhizobiaceae</taxon>
        <taxon>Rhizobium/Agrobacterium group</taxon>
        <taxon>Rhizobium</taxon>
    </lineage>
</organism>
<dbReference type="RefSeq" id="WP_018323645.1">
    <property type="nucleotide sequence ID" value="NZ_JACHBK010000001.1"/>
</dbReference>
<keyword evidence="1" id="KW-0732">Signal</keyword>
<dbReference type="Gene3D" id="2.30.30.40">
    <property type="entry name" value="SH3 Domains"/>
    <property type="match status" value="1"/>
</dbReference>
<protein>
    <recommendedName>
        <fullName evidence="2">SH3b domain-containing protein</fullName>
    </recommendedName>
</protein>